<evidence type="ECO:0000313" key="1">
    <source>
        <dbReference type="EMBL" id="GAC18083.1"/>
    </source>
</evidence>
<evidence type="ECO:0000313" key="2">
    <source>
        <dbReference type="Proteomes" id="UP000006327"/>
    </source>
</evidence>
<dbReference type="EMBL" id="BAEO01000013">
    <property type="protein sequence ID" value="GAC18083.1"/>
    <property type="molecule type" value="Genomic_DNA"/>
</dbReference>
<proteinExistence type="predicted"/>
<keyword evidence="2" id="KW-1185">Reference proteome</keyword>
<accession>K6YN64</accession>
<dbReference type="AlphaFoldDB" id="K6YN64"/>
<reference evidence="1 2" key="1">
    <citation type="journal article" date="2017" name="Antonie Van Leeuwenhoek">
        <title>Rhizobium rhizosphaerae sp. nov., a novel species isolated from rice rhizosphere.</title>
        <authorList>
            <person name="Zhao J.J."/>
            <person name="Zhang J."/>
            <person name="Zhang R.J."/>
            <person name="Zhang C.W."/>
            <person name="Yin H.Q."/>
            <person name="Zhang X.X."/>
        </authorList>
    </citation>
    <scope>NUCLEOTIDE SEQUENCE [LARGE SCALE GENOMIC DNA]</scope>
    <source>
        <strain evidence="1 2">BSs20135</strain>
    </source>
</reference>
<sequence length="50" mass="5527">MKPLAETLGAGGITTAAEAENMHKNRTRLFTRELKDVIGLSIKLPFLKML</sequence>
<organism evidence="1 2">
    <name type="scientific">Paraglaciecola arctica BSs20135</name>
    <dbReference type="NCBI Taxonomy" id="493475"/>
    <lineage>
        <taxon>Bacteria</taxon>
        <taxon>Pseudomonadati</taxon>
        <taxon>Pseudomonadota</taxon>
        <taxon>Gammaproteobacteria</taxon>
        <taxon>Alteromonadales</taxon>
        <taxon>Alteromonadaceae</taxon>
        <taxon>Paraglaciecola</taxon>
    </lineage>
</organism>
<gene>
    <name evidence="1" type="ORF">GARC_1102</name>
</gene>
<protein>
    <submittedName>
        <fullName evidence="1">Uncharacterized protein</fullName>
    </submittedName>
</protein>
<dbReference type="STRING" id="493475.GARC_1102"/>
<dbReference type="Proteomes" id="UP000006327">
    <property type="component" value="Unassembled WGS sequence"/>
</dbReference>
<comment type="caution">
    <text evidence="1">The sequence shown here is derived from an EMBL/GenBank/DDBJ whole genome shotgun (WGS) entry which is preliminary data.</text>
</comment>
<name>K6YN64_9ALTE</name>